<proteinExistence type="predicted"/>
<organism evidence="9 10">
    <name type="scientific">Pyrobaculum islandicum (strain DSM 4184 / JCM 9189 / GEO3)</name>
    <dbReference type="NCBI Taxonomy" id="384616"/>
    <lineage>
        <taxon>Archaea</taxon>
        <taxon>Thermoproteota</taxon>
        <taxon>Thermoprotei</taxon>
        <taxon>Thermoproteales</taxon>
        <taxon>Thermoproteaceae</taxon>
        <taxon>Pyrobaculum</taxon>
    </lineage>
</organism>
<comment type="cofactor">
    <cofactor evidence="1">
        <name>[4Fe-4S] cluster</name>
        <dbReference type="ChEBI" id="CHEBI:49883"/>
    </cofactor>
</comment>
<accession>A1RUI7</accession>
<evidence type="ECO:0000256" key="2">
    <source>
        <dbReference type="ARBA" id="ARBA00022485"/>
    </source>
</evidence>
<dbReference type="EMBL" id="CP000504">
    <property type="protein sequence ID" value="ABL88619.1"/>
    <property type="molecule type" value="Genomic_DNA"/>
</dbReference>
<dbReference type="GeneID" id="4617545"/>
<evidence type="ECO:0000313" key="9">
    <source>
        <dbReference type="EMBL" id="ABL88619.1"/>
    </source>
</evidence>
<evidence type="ECO:0000256" key="4">
    <source>
        <dbReference type="ARBA" id="ARBA00022723"/>
    </source>
</evidence>
<evidence type="ECO:0000256" key="3">
    <source>
        <dbReference type="ARBA" id="ARBA00022691"/>
    </source>
</evidence>
<feature type="region of interest" description="Disordered" evidence="7">
    <location>
        <begin position="228"/>
        <end position="266"/>
    </location>
</feature>
<dbReference type="KEGG" id="pis:Pisl_1463"/>
<dbReference type="PROSITE" id="PS51918">
    <property type="entry name" value="RADICAL_SAM"/>
    <property type="match status" value="1"/>
</dbReference>
<dbReference type="GO" id="GO:0003824">
    <property type="term" value="F:catalytic activity"/>
    <property type="evidence" value="ECO:0007669"/>
    <property type="project" value="InterPro"/>
</dbReference>
<dbReference type="Gene3D" id="3.20.20.70">
    <property type="entry name" value="Aldolase class I"/>
    <property type="match status" value="1"/>
</dbReference>
<gene>
    <name evidence="9" type="ordered locus">Pisl_1463</name>
</gene>
<reference evidence="9" key="1">
    <citation type="submission" date="2006-12" db="EMBL/GenBank/DDBJ databases">
        <title>Complete sequence of Pyrobaculum islandicum DSM 4184.</title>
        <authorList>
            <person name="Copeland A."/>
            <person name="Lucas S."/>
            <person name="Lapidus A."/>
            <person name="Barry K."/>
            <person name="Detter J.C."/>
            <person name="Glavina del Rio T."/>
            <person name="Dalin E."/>
            <person name="Tice H."/>
            <person name="Pitluck S."/>
            <person name="Meincke L."/>
            <person name="Brettin T."/>
            <person name="Bruce D."/>
            <person name="Han C."/>
            <person name="Tapia R."/>
            <person name="Gilna P."/>
            <person name="Schmutz J."/>
            <person name="Larimer F."/>
            <person name="Land M."/>
            <person name="Hauser L."/>
            <person name="Kyrpides N."/>
            <person name="Mikhailova N."/>
            <person name="Cozen A.E."/>
            <person name="Fitz-Gibbon S.T."/>
            <person name="House C.H."/>
            <person name="Saltikov C."/>
            <person name="Lowe T."/>
            <person name="Richardson P."/>
        </authorList>
    </citation>
    <scope>NUCLEOTIDE SEQUENCE [LARGE SCALE GENOMIC DNA]</scope>
    <source>
        <strain evidence="9">DSM 4184</strain>
    </source>
</reference>
<keyword evidence="5" id="KW-0408">Iron</keyword>
<dbReference type="InterPro" id="IPR034457">
    <property type="entry name" value="Organic_radical-activating"/>
</dbReference>
<dbReference type="Proteomes" id="UP000002595">
    <property type="component" value="Chromosome"/>
</dbReference>
<dbReference type="GO" id="GO:0051539">
    <property type="term" value="F:4 iron, 4 sulfur cluster binding"/>
    <property type="evidence" value="ECO:0007669"/>
    <property type="project" value="UniProtKB-KW"/>
</dbReference>
<evidence type="ECO:0000256" key="7">
    <source>
        <dbReference type="SAM" id="MobiDB-lite"/>
    </source>
</evidence>
<protein>
    <submittedName>
        <fullName evidence="9">Radical SAM domain protein</fullName>
    </submittedName>
</protein>
<dbReference type="HOGENOM" id="CLU_095962_0_0_2"/>
<evidence type="ECO:0000313" key="10">
    <source>
        <dbReference type="Proteomes" id="UP000002595"/>
    </source>
</evidence>
<dbReference type="SMART" id="SM00729">
    <property type="entry name" value="Elp3"/>
    <property type="match status" value="1"/>
</dbReference>
<dbReference type="OrthoDB" id="371936at2157"/>
<evidence type="ECO:0000256" key="5">
    <source>
        <dbReference type="ARBA" id="ARBA00023004"/>
    </source>
</evidence>
<feature type="domain" description="Radical SAM core" evidence="8">
    <location>
        <begin position="8"/>
        <end position="235"/>
    </location>
</feature>
<dbReference type="InterPro" id="IPR013785">
    <property type="entry name" value="Aldolase_TIM"/>
</dbReference>
<dbReference type="PANTHER" id="PTHR30352:SF5">
    <property type="entry name" value="PYRUVATE FORMATE-LYASE 1-ACTIVATING ENZYME"/>
    <property type="match status" value="1"/>
</dbReference>
<dbReference type="PANTHER" id="PTHR30352">
    <property type="entry name" value="PYRUVATE FORMATE-LYASE-ACTIVATING ENZYME"/>
    <property type="match status" value="1"/>
</dbReference>
<dbReference type="AlphaFoldDB" id="A1RUI7"/>
<keyword evidence="10" id="KW-1185">Reference proteome</keyword>
<sequence length="266" mass="28878">MTLIYHITYYPRLRSAYIQFDGCNYVCPWCIRRLTPWDHHLPDAGGLKTRRHLTLGELVEVVSGLRERGAVEAVLGGGEPTVDPELSQVVKTLAGLRVRILTNGFSISEELLGVLRSCPACEVVVSVKTLDPARHLAYTGKPLGPVLANIKRLIEAGVAVKFETVLIPGLNDVEDVEEIAKYIGEVAGPDAVLIIDPLIPIPGTPWRRPAPEEVEEAHRRASRYIKTARHDGGGPADVPVVVFPPPGGYQGSSRSSSSPPRPHTAV</sequence>
<dbReference type="eggNOG" id="arCOG00954">
    <property type="taxonomic scope" value="Archaea"/>
</dbReference>
<evidence type="ECO:0000256" key="1">
    <source>
        <dbReference type="ARBA" id="ARBA00001966"/>
    </source>
</evidence>
<evidence type="ECO:0000259" key="8">
    <source>
        <dbReference type="PROSITE" id="PS51918"/>
    </source>
</evidence>
<dbReference type="InterPro" id="IPR007197">
    <property type="entry name" value="rSAM"/>
</dbReference>
<dbReference type="STRING" id="384616.Pisl_1463"/>
<dbReference type="Pfam" id="PF04055">
    <property type="entry name" value="Radical_SAM"/>
    <property type="match status" value="1"/>
</dbReference>
<dbReference type="SFLD" id="SFLDS00029">
    <property type="entry name" value="Radical_SAM"/>
    <property type="match status" value="1"/>
</dbReference>
<dbReference type="InterPro" id="IPR058240">
    <property type="entry name" value="rSAM_sf"/>
</dbReference>
<keyword evidence="2" id="KW-0004">4Fe-4S</keyword>
<name>A1RUI7_PYRIL</name>
<dbReference type="CDD" id="cd01335">
    <property type="entry name" value="Radical_SAM"/>
    <property type="match status" value="1"/>
</dbReference>
<dbReference type="InterPro" id="IPR006638">
    <property type="entry name" value="Elp3/MiaA/NifB-like_rSAM"/>
</dbReference>
<keyword evidence="4" id="KW-0479">Metal-binding</keyword>
<keyword evidence="3" id="KW-0949">S-adenosyl-L-methionine</keyword>
<dbReference type="SFLD" id="SFLDG01067">
    <property type="entry name" value="SPASM/twitch_domain_containing"/>
    <property type="match status" value="1"/>
</dbReference>
<keyword evidence="6" id="KW-0411">Iron-sulfur</keyword>
<dbReference type="GO" id="GO:0046872">
    <property type="term" value="F:metal ion binding"/>
    <property type="evidence" value="ECO:0007669"/>
    <property type="project" value="UniProtKB-KW"/>
</dbReference>
<evidence type="ECO:0000256" key="6">
    <source>
        <dbReference type="ARBA" id="ARBA00023014"/>
    </source>
</evidence>
<dbReference type="SUPFAM" id="SSF102114">
    <property type="entry name" value="Radical SAM enzymes"/>
    <property type="match status" value="1"/>
</dbReference>
<dbReference type="RefSeq" id="WP_011763194.1">
    <property type="nucleotide sequence ID" value="NC_008701.1"/>
</dbReference>